<dbReference type="InterPro" id="IPR019557">
    <property type="entry name" value="AminoTfrase-like_pln_mobile"/>
</dbReference>
<name>A0A2Z6PEQ3_TRISU</name>
<dbReference type="Proteomes" id="UP000242715">
    <property type="component" value="Unassembled WGS sequence"/>
</dbReference>
<feature type="domain" description="Aminotransferase-like plant mobile" evidence="1">
    <location>
        <begin position="30"/>
        <end position="157"/>
    </location>
</feature>
<dbReference type="OrthoDB" id="1937047at2759"/>
<dbReference type="EMBL" id="DF973915">
    <property type="protein sequence ID" value="GAU42367.1"/>
    <property type="molecule type" value="Genomic_DNA"/>
</dbReference>
<dbReference type="Pfam" id="PF10536">
    <property type="entry name" value="PMD"/>
    <property type="match status" value="1"/>
</dbReference>
<evidence type="ECO:0000313" key="2">
    <source>
        <dbReference type="EMBL" id="GAU42367.1"/>
    </source>
</evidence>
<dbReference type="GO" id="GO:0010073">
    <property type="term" value="P:meristem maintenance"/>
    <property type="evidence" value="ECO:0007669"/>
    <property type="project" value="InterPro"/>
</dbReference>
<evidence type="ECO:0000259" key="1">
    <source>
        <dbReference type="Pfam" id="PF10536"/>
    </source>
</evidence>
<organism evidence="2 3">
    <name type="scientific">Trifolium subterraneum</name>
    <name type="common">Subterranean clover</name>
    <dbReference type="NCBI Taxonomy" id="3900"/>
    <lineage>
        <taxon>Eukaryota</taxon>
        <taxon>Viridiplantae</taxon>
        <taxon>Streptophyta</taxon>
        <taxon>Embryophyta</taxon>
        <taxon>Tracheophyta</taxon>
        <taxon>Spermatophyta</taxon>
        <taxon>Magnoliopsida</taxon>
        <taxon>eudicotyledons</taxon>
        <taxon>Gunneridae</taxon>
        <taxon>Pentapetalae</taxon>
        <taxon>rosids</taxon>
        <taxon>fabids</taxon>
        <taxon>Fabales</taxon>
        <taxon>Fabaceae</taxon>
        <taxon>Papilionoideae</taxon>
        <taxon>50 kb inversion clade</taxon>
        <taxon>NPAAA clade</taxon>
        <taxon>Hologalegina</taxon>
        <taxon>IRL clade</taxon>
        <taxon>Trifolieae</taxon>
        <taxon>Trifolium</taxon>
    </lineage>
</organism>
<protein>
    <recommendedName>
        <fullName evidence="1">Aminotransferase-like plant mobile domain-containing protein</fullName>
    </recommendedName>
</protein>
<proteinExistence type="predicted"/>
<accession>A0A2Z6PEQ3</accession>
<dbReference type="AlphaFoldDB" id="A0A2Z6PEQ3"/>
<evidence type="ECO:0000313" key="3">
    <source>
        <dbReference type="Proteomes" id="UP000242715"/>
    </source>
</evidence>
<dbReference type="InterPro" id="IPR044824">
    <property type="entry name" value="MAIN-like"/>
</dbReference>
<gene>
    <name evidence="2" type="ORF">TSUD_350330</name>
</gene>
<keyword evidence="3" id="KW-1185">Reference proteome</keyword>
<dbReference type="PANTHER" id="PTHR46033:SF71">
    <property type="entry name" value="OS11G0534500 PROTEIN"/>
    <property type="match status" value="1"/>
</dbReference>
<reference evidence="3" key="1">
    <citation type="journal article" date="2017" name="Front. Plant Sci.">
        <title>Climate Clever Clovers: New Paradigm to Reduce the Environmental Footprint of Ruminants by Breeding Low Methanogenic Forages Utilizing Haplotype Variation.</title>
        <authorList>
            <person name="Kaur P."/>
            <person name="Appels R."/>
            <person name="Bayer P.E."/>
            <person name="Keeble-Gagnere G."/>
            <person name="Wang J."/>
            <person name="Hirakawa H."/>
            <person name="Shirasawa K."/>
            <person name="Vercoe P."/>
            <person name="Stefanova K."/>
            <person name="Durmic Z."/>
            <person name="Nichols P."/>
            <person name="Revell C."/>
            <person name="Isobe S.N."/>
            <person name="Edwards D."/>
            <person name="Erskine W."/>
        </authorList>
    </citation>
    <scope>NUCLEOTIDE SEQUENCE [LARGE SCALE GENOMIC DNA]</scope>
    <source>
        <strain evidence="3">cv. Daliak</strain>
    </source>
</reference>
<sequence>MPYMKEMEREGGMSGLRQMGYPFLDPPFSTFAERWYRETSDFHMPTGKMPVTLDDVSRLLHLPIKGRLLDHTSIPTKSEGMELMMGQQRRKLCMRLNTTKGSYARAYMLLLVGTIIFSNKAKNNVDLTYLKYFRELDQVHTYAWGTAALAFLYRELDVKIKVFYDVMWLF</sequence>
<dbReference type="PANTHER" id="PTHR46033">
    <property type="entry name" value="PROTEIN MAIN-LIKE 2"/>
    <property type="match status" value="1"/>
</dbReference>